<reference evidence="1" key="1">
    <citation type="journal article" date="2014" name="Front. Microbiol.">
        <title>High frequency of phylogenetically diverse reductive dehalogenase-homologous genes in deep subseafloor sedimentary metagenomes.</title>
        <authorList>
            <person name="Kawai M."/>
            <person name="Futagami T."/>
            <person name="Toyoda A."/>
            <person name="Takaki Y."/>
            <person name="Nishi S."/>
            <person name="Hori S."/>
            <person name="Arai W."/>
            <person name="Tsubouchi T."/>
            <person name="Morono Y."/>
            <person name="Uchiyama I."/>
            <person name="Ito T."/>
            <person name="Fujiyama A."/>
            <person name="Inagaki F."/>
            <person name="Takami H."/>
        </authorList>
    </citation>
    <scope>NUCLEOTIDE SEQUENCE</scope>
    <source>
        <strain evidence="1">Expedition CK06-06</strain>
    </source>
</reference>
<proteinExistence type="predicted"/>
<organism evidence="1">
    <name type="scientific">marine sediment metagenome</name>
    <dbReference type="NCBI Taxonomy" id="412755"/>
    <lineage>
        <taxon>unclassified sequences</taxon>
        <taxon>metagenomes</taxon>
        <taxon>ecological metagenomes</taxon>
    </lineage>
</organism>
<accession>X1B653</accession>
<feature type="non-terminal residue" evidence="1">
    <location>
        <position position="58"/>
    </location>
</feature>
<dbReference type="AlphaFoldDB" id="X1B653"/>
<evidence type="ECO:0000313" key="1">
    <source>
        <dbReference type="EMBL" id="GAG79653.1"/>
    </source>
</evidence>
<gene>
    <name evidence="1" type="ORF">S01H4_27794</name>
</gene>
<name>X1B653_9ZZZZ</name>
<dbReference type="EMBL" id="BART01013661">
    <property type="protein sequence ID" value="GAG79653.1"/>
    <property type="molecule type" value="Genomic_DNA"/>
</dbReference>
<comment type="caution">
    <text evidence="1">The sequence shown here is derived from an EMBL/GenBank/DDBJ whole genome shotgun (WGS) entry which is preliminary data.</text>
</comment>
<protein>
    <submittedName>
        <fullName evidence="1">Uncharacterized protein</fullName>
    </submittedName>
</protein>
<sequence length="58" mass="6626">MFMIKLFSFLVLNNASNGKNKLYASFLFLNKKTNMITIIQKAKEIINQGLSRKSTIIS</sequence>